<dbReference type="Proteomes" id="UP000823775">
    <property type="component" value="Unassembled WGS sequence"/>
</dbReference>
<evidence type="ECO:0000313" key="2">
    <source>
        <dbReference type="Proteomes" id="UP000823775"/>
    </source>
</evidence>
<gene>
    <name evidence="1" type="ORF">HAX54_021750</name>
</gene>
<accession>A0ABS8S700</accession>
<protein>
    <submittedName>
        <fullName evidence="1">Uncharacterized protein</fullName>
    </submittedName>
</protein>
<proteinExistence type="predicted"/>
<reference evidence="1 2" key="1">
    <citation type="journal article" date="2021" name="BMC Genomics">
        <title>Datura genome reveals duplications of psychoactive alkaloid biosynthetic genes and high mutation rate following tissue culture.</title>
        <authorList>
            <person name="Rajewski A."/>
            <person name="Carter-House D."/>
            <person name="Stajich J."/>
            <person name="Litt A."/>
        </authorList>
    </citation>
    <scope>NUCLEOTIDE SEQUENCE [LARGE SCALE GENOMIC DNA]</scope>
    <source>
        <strain evidence="1">AR-01</strain>
    </source>
</reference>
<comment type="caution">
    <text evidence="1">The sequence shown here is derived from an EMBL/GenBank/DDBJ whole genome shotgun (WGS) entry which is preliminary data.</text>
</comment>
<dbReference type="EMBL" id="JACEIK010000261">
    <property type="protein sequence ID" value="MCD7453654.1"/>
    <property type="molecule type" value="Genomic_DNA"/>
</dbReference>
<name>A0ABS8S700_DATST</name>
<organism evidence="1 2">
    <name type="scientific">Datura stramonium</name>
    <name type="common">Jimsonweed</name>
    <name type="synonym">Common thornapple</name>
    <dbReference type="NCBI Taxonomy" id="4076"/>
    <lineage>
        <taxon>Eukaryota</taxon>
        <taxon>Viridiplantae</taxon>
        <taxon>Streptophyta</taxon>
        <taxon>Embryophyta</taxon>
        <taxon>Tracheophyta</taxon>
        <taxon>Spermatophyta</taxon>
        <taxon>Magnoliopsida</taxon>
        <taxon>eudicotyledons</taxon>
        <taxon>Gunneridae</taxon>
        <taxon>Pentapetalae</taxon>
        <taxon>asterids</taxon>
        <taxon>lamiids</taxon>
        <taxon>Solanales</taxon>
        <taxon>Solanaceae</taxon>
        <taxon>Solanoideae</taxon>
        <taxon>Datureae</taxon>
        <taxon>Datura</taxon>
    </lineage>
</organism>
<sequence>MYLETARHLHLGKTRHIHSLENLFWEITCKLISQYNFNLVTTLFSYPAEVHVNKIMCRSARVTTNIAEGLVMGTGNNVTPIAAYETEFGTGDQCQRLLIPCIILPGARGGGGRIWIVLLGYGNYGIGSDIGWKRWRIH</sequence>
<keyword evidence="2" id="KW-1185">Reference proteome</keyword>
<evidence type="ECO:0000313" key="1">
    <source>
        <dbReference type="EMBL" id="MCD7453654.1"/>
    </source>
</evidence>